<gene>
    <name evidence="3" type="ORF">ACFYU5_26315</name>
</gene>
<evidence type="ECO:0000313" key="4">
    <source>
        <dbReference type="Proteomes" id="UP001601442"/>
    </source>
</evidence>
<name>A0ABW6P9W8_9NOCA</name>
<dbReference type="Gene3D" id="3.40.50.12780">
    <property type="entry name" value="N-terminal domain of ligase-like"/>
    <property type="match status" value="1"/>
</dbReference>
<feature type="region of interest" description="Disordered" evidence="1">
    <location>
        <begin position="530"/>
        <end position="558"/>
    </location>
</feature>
<evidence type="ECO:0000259" key="2">
    <source>
        <dbReference type="Pfam" id="PF00501"/>
    </source>
</evidence>
<dbReference type="PANTHER" id="PTHR43767:SF1">
    <property type="entry name" value="NONRIBOSOMAL PEPTIDE SYNTHASE PES1 (EUROFUNG)-RELATED"/>
    <property type="match status" value="1"/>
</dbReference>
<accession>A0ABW6P9W8</accession>
<dbReference type="Pfam" id="PF00501">
    <property type="entry name" value="AMP-binding"/>
    <property type="match status" value="1"/>
</dbReference>
<evidence type="ECO:0000313" key="3">
    <source>
        <dbReference type="EMBL" id="MFF0499942.1"/>
    </source>
</evidence>
<dbReference type="InterPro" id="IPR020845">
    <property type="entry name" value="AMP-binding_CS"/>
</dbReference>
<sequence>MSAITIDPLGNVEHRIPVNVLRLQAQQFGDREYLVDDRGSLTYAEVDALADSHAGAYAELGLSEGDTVALFMENSTTLAVTAFGINRIGGIWSPLSTEYRGEWLRELLRSVNSRILVVDRHLVDEVAALDEIPVEHVVVNGGIDGIDIPGVTLHDLATFAKHQPPAQFPTLYHGDTSAVLWTSGTTGPSKGVMQPHAAWMLWPQRHNEVFRGGVRDGERFYYCMPMYNSGGWLMNVFPALITANAACIDKRFSVTNFWDRIRHFGANHTMTLGTMHIYLFQQPNRPDDADNPLRTLVMNPMVPQILDAFMERFGIELVAGGFGQSEIMGATLATSAMTLKPGSCGVPLSDDLVECKLLDENDEEVGVGVPGEFCVRPKVPFSVFSGYFNQPEETAQAFRNFWHHSGDLGRRDEDGEVFFVDRKKDSLRHKGRNTATFEVEHIARQFPGVVNVAAVGVKVAELEHEEELMTYLLVEDGVEIDPLEFCKFIDAKAPYFFVPRYVEVLSEFPMTPTNKIQKFKLRERGVGSGTWDRTVAAPDWEPTRPAGSPRQPVKAGKA</sequence>
<feature type="domain" description="AMP-dependent synthetase/ligase" evidence="2">
    <location>
        <begin position="23"/>
        <end position="388"/>
    </location>
</feature>
<dbReference type="InterPro" id="IPR050237">
    <property type="entry name" value="ATP-dep_AMP-bd_enzyme"/>
</dbReference>
<comment type="caution">
    <text evidence="3">The sequence shown here is derived from an EMBL/GenBank/DDBJ whole genome shotgun (WGS) entry which is preliminary data.</text>
</comment>
<evidence type="ECO:0000256" key="1">
    <source>
        <dbReference type="SAM" id="MobiDB-lite"/>
    </source>
</evidence>
<dbReference type="PANTHER" id="PTHR43767">
    <property type="entry name" value="LONG-CHAIN-FATTY-ACID--COA LIGASE"/>
    <property type="match status" value="1"/>
</dbReference>
<organism evidence="3 4">
    <name type="scientific">Nocardia aobensis</name>
    <dbReference type="NCBI Taxonomy" id="257277"/>
    <lineage>
        <taxon>Bacteria</taxon>
        <taxon>Bacillati</taxon>
        <taxon>Actinomycetota</taxon>
        <taxon>Actinomycetes</taxon>
        <taxon>Mycobacteriales</taxon>
        <taxon>Nocardiaceae</taxon>
        <taxon>Nocardia</taxon>
    </lineage>
</organism>
<dbReference type="Gene3D" id="3.30.300.30">
    <property type="match status" value="1"/>
</dbReference>
<dbReference type="InterPro" id="IPR045851">
    <property type="entry name" value="AMP-bd_C_sf"/>
</dbReference>
<reference evidence="3 4" key="1">
    <citation type="submission" date="2024-10" db="EMBL/GenBank/DDBJ databases">
        <title>The Natural Products Discovery Center: Release of the First 8490 Sequenced Strains for Exploring Actinobacteria Biosynthetic Diversity.</title>
        <authorList>
            <person name="Kalkreuter E."/>
            <person name="Kautsar S.A."/>
            <person name="Yang D."/>
            <person name="Bader C.D."/>
            <person name="Teijaro C.N."/>
            <person name="Fluegel L."/>
            <person name="Davis C.M."/>
            <person name="Simpson J.R."/>
            <person name="Lauterbach L."/>
            <person name="Steele A.D."/>
            <person name="Gui C."/>
            <person name="Meng S."/>
            <person name="Li G."/>
            <person name="Viehrig K."/>
            <person name="Ye F."/>
            <person name="Su P."/>
            <person name="Kiefer A.F."/>
            <person name="Nichols A."/>
            <person name="Cepeda A.J."/>
            <person name="Yan W."/>
            <person name="Fan B."/>
            <person name="Jiang Y."/>
            <person name="Adhikari A."/>
            <person name="Zheng C.-J."/>
            <person name="Schuster L."/>
            <person name="Cowan T.M."/>
            <person name="Smanski M.J."/>
            <person name="Chevrette M.G."/>
            <person name="De Carvalho L.P.S."/>
            <person name="Shen B."/>
        </authorList>
    </citation>
    <scope>NUCLEOTIDE SEQUENCE [LARGE SCALE GENOMIC DNA]</scope>
    <source>
        <strain evidence="3 4">NPDC004119</strain>
    </source>
</reference>
<dbReference type="InterPro" id="IPR042099">
    <property type="entry name" value="ANL_N_sf"/>
</dbReference>
<dbReference type="Proteomes" id="UP001601442">
    <property type="component" value="Unassembled WGS sequence"/>
</dbReference>
<protein>
    <submittedName>
        <fullName evidence="3">AMP-binding protein</fullName>
    </submittedName>
</protein>
<keyword evidence="4" id="KW-1185">Reference proteome</keyword>
<dbReference type="PROSITE" id="PS00455">
    <property type="entry name" value="AMP_BINDING"/>
    <property type="match status" value="1"/>
</dbReference>
<dbReference type="SUPFAM" id="SSF56801">
    <property type="entry name" value="Acetyl-CoA synthetase-like"/>
    <property type="match status" value="1"/>
</dbReference>
<dbReference type="RefSeq" id="WP_387398853.1">
    <property type="nucleotide sequence ID" value="NZ_JBIAMT010000005.1"/>
</dbReference>
<proteinExistence type="predicted"/>
<dbReference type="EMBL" id="JBIAMT010000005">
    <property type="protein sequence ID" value="MFF0499942.1"/>
    <property type="molecule type" value="Genomic_DNA"/>
</dbReference>
<dbReference type="InterPro" id="IPR000873">
    <property type="entry name" value="AMP-dep_synth/lig_dom"/>
</dbReference>